<sequence>KIDEVRLTKKALTTSQFILGSASAYNASFSVSASDSDGSIVNYTWSSDVDGIIGYNSYLSLNVTSKLSLGYHNITVKATDNEGNSVTSSATMIRIKGIPVVNITTIFRSSTVEGTNITFNATATDIDGPIAVFQWKSSIDGQLSYSQNFSTTSLSPGYHNITFRARDIDDYWSFWDNETVFVNDIPTVVGTVNPEVSVQGDGFDLSQWRKARTITLSNGTPSSNHIITIILNTTNFDYSHTAANGSDLRFT</sequence>
<dbReference type="SUPFAM" id="SSF49299">
    <property type="entry name" value="PKD domain"/>
    <property type="match status" value="2"/>
</dbReference>
<dbReference type="Gene3D" id="2.60.40.10">
    <property type="entry name" value="Immunoglobulins"/>
    <property type="match status" value="2"/>
</dbReference>
<proteinExistence type="predicted"/>
<feature type="non-terminal residue" evidence="1">
    <location>
        <position position="251"/>
    </location>
</feature>
<dbReference type="CDD" id="cd00146">
    <property type="entry name" value="PKD"/>
    <property type="match status" value="1"/>
</dbReference>
<dbReference type="EMBL" id="UINC01191974">
    <property type="protein sequence ID" value="SVE06883.1"/>
    <property type="molecule type" value="Genomic_DNA"/>
</dbReference>
<evidence type="ECO:0000313" key="1">
    <source>
        <dbReference type="EMBL" id="SVE06883.1"/>
    </source>
</evidence>
<organism evidence="1">
    <name type="scientific">marine metagenome</name>
    <dbReference type="NCBI Taxonomy" id="408172"/>
    <lineage>
        <taxon>unclassified sequences</taxon>
        <taxon>metagenomes</taxon>
        <taxon>ecological metagenomes</taxon>
    </lineage>
</organism>
<accession>A0A383AH18</accession>
<gene>
    <name evidence="1" type="ORF">METZ01_LOCUS459737</name>
</gene>
<name>A0A383AH18_9ZZZZ</name>
<feature type="non-terminal residue" evidence="1">
    <location>
        <position position="1"/>
    </location>
</feature>
<dbReference type="InterPro" id="IPR035986">
    <property type="entry name" value="PKD_dom_sf"/>
</dbReference>
<dbReference type="AlphaFoldDB" id="A0A383AH18"/>
<evidence type="ECO:0008006" key="2">
    <source>
        <dbReference type="Google" id="ProtNLM"/>
    </source>
</evidence>
<reference evidence="1" key="1">
    <citation type="submission" date="2018-05" db="EMBL/GenBank/DDBJ databases">
        <authorList>
            <person name="Lanie J.A."/>
            <person name="Ng W.-L."/>
            <person name="Kazmierczak K.M."/>
            <person name="Andrzejewski T.M."/>
            <person name="Davidsen T.M."/>
            <person name="Wayne K.J."/>
            <person name="Tettelin H."/>
            <person name="Glass J.I."/>
            <person name="Rusch D."/>
            <person name="Podicherti R."/>
            <person name="Tsui H.-C.T."/>
            <person name="Winkler M.E."/>
        </authorList>
    </citation>
    <scope>NUCLEOTIDE SEQUENCE</scope>
</reference>
<dbReference type="InterPro" id="IPR013783">
    <property type="entry name" value="Ig-like_fold"/>
</dbReference>
<protein>
    <recommendedName>
        <fullName evidence="2">PKD domain-containing protein</fullName>
    </recommendedName>
</protein>